<evidence type="ECO:0008006" key="3">
    <source>
        <dbReference type="Google" id="ProtNLM"/>
    </source>
</evidence>
<reference evidence="1 2" key="1">
    <citation type="submission" date="2014-07" db="EMBL/GenBank/DDBJ databases">
        <title>Genome of Chryseobacterium piperi CTM.</title>
        <authorList>
            <person name="Pipes S.E."/>
            <person name="Stropko S.J."/>
            <person name="Newman J.D."/>
        </authorList>
    </citation>
    <scope>NUCLEOTIDE SEQUENCE [LARGE SCALE GENOMIC DNA]</scope>
    <source>
        <strain evidence="1 2">CTM</strain>
    </source>
</reference>
<dbReference type="PANTHER" id="PTHR32305:SF15">
    <property type="entry name" value="PROTEIN RHSA-RELATED"/>
    <property type="match status" value="1"/>
</dbReference>
<dbReference type="InterPro" id="IPR050708">
    <property type="entry name" value="T6SS_VgrG/RHS"/>
</dbReference>
<dbReference type="InterPro" id="IPR022385">
    <property type="entry name" value="Rhs_assc_core"/>
</dbReference>
<dbReference type="OrthoDB" id="2972467at2"/>
<dbReference type="EMBL" id="JPRJ01000069">
    <property type="protein sequence ID" value="KFF12647.1"/>
    <property type="molecule type" value="Genomic_DNA"/>
</dbReference>
<accession>A0A086A7I3</accession>
<organism evidence="1 2">
    <name type="scientific">Chryseobacterium piperi</name>
    <dbReference type="NCBI Taxonomy" id="558152"/>
    <lineage>
        <taxon>Bacteria</taxon>
        <taxon>Pseudomonadati</taxon>
        <taxon>Bacteroidota</taxon>
        <taxon>Flavobacteriia</taxon>
        <taxon>Flavobacteriales</taxon>
        <taxon>Weeksellaceae</taxon>
        <taxon>Chryseobacterium group</taxon>
        <taxon>Chryseobacterium</taxon>
    </lineage>
</organism>
<keyword evidence="2" id="KW-1185">Reference proteome</keyword>
<comment type="caution">
    <text evidence="1">The sequence shown here is derived from an EMBL/GenBank/DDBJ whole genome shotgun (WGS) entry which is preliminary data.</text>
</comment>
<dbReference type="Gene3D" id="2.180.10.10">
    <property type="entry name" value="RHS repeat-associated core"/>
    <property type="match status" value="1"/>
</dbReference>
<protein>
    <recommendedName>
        <fullName evidence="3">RHS repeat-associated core domain-containing protein</fullName>
    </recommendedName>
</protein>
<dbReference type="STRING" id="558152.IQ37_19305"/>
<dbReference type="KEGG" id="cpip:CJF12_04550"/>
<dbReference type="PANTHER" id="PTHR32305">
    <property type="match status" value="1"/>
</dbReference>
<evidence type="ECO:0000313" key="1">
    <source>
        <dbReference type="EMBL" id="KFF12647.1"/>
    </source>
</evidence>
<dbReference type="AlphaFoldDB" id="A0A086A7I3"/>
<sequence>MYDYGARMYMADIGRWGVIDPLAETSRRWSTYTYAYNNPIRFIDPDGRQGKDIFEIDKNGSLSWRAESEKDVIYTSNNFEGEGENRKLKESNDGGYTIGDKGFVNDRTRSDGSRNFLDFGADQSKGLEYFNQAADWIASGNIDAEMGIQTANLSGGDLTVVYSGDTSGNTISPVYDNKSVNVSLQGHTHNDKMESTILRPGVLSTGPLNPSGVYLSKIPTKENNYSFEVGKTVKALDIKAATPNGTTFISVPKHNTTIIYDNTTMLKAYEGKYKKN</sequence>
<dbReference type="NCBIfam" id="TIGR03696">
    <property type="entry name" value="Rhs_assc_core"/>
    <property type="match status" value="1"/>
</dbReference>
<evidence type="ECO:0000313" key="2">
    <source>
        <dbReference type="Proteomes" id="UP000028709"/>
    </source>
</evidence>
<name>A0A086A7I3_9FLAO</name>
<proteinExistence type="predicted"/>
<dbReference type="Proteomes" id="UP000028709">
    <property type="component" value="Unassembled WGS sequence"/>
</dbReference>
<dbReference type="eggNOG" id="COG3209">
    <property type="taxonomic scope" value="Bacteria"/>
</dbReference>
<gene>
    <name evidence="1" type="ORF">IQ37_19305</name>
</gene>